<proteinExistence type="inferred from homology"/>
<dbReference type="GO" id="GO:0010420">
    <property type="term" value="F:polyprenyldihydroxybenzoate methyltransferase activity"/>
    <property type="evidence" value="ECO:0007669"/>
    <property type="project" value="InterPro"/>
</dbReference>
<evidence type="ECO:0000313" key="6">
    <source>
        <dbReference type="EMBL" id="PPK72808.1"/>
    </source>
</evidence>
<keyword evidence="3 5" id="KW-0831">Ubiquinone biosynthesis</keyword>
<keyword evidence="4 5" id="KW-0949">S-adenosyl-L-methionine</keyword>
<dbReference type="PANTHER" id="PTHR43464:SF19">
    <property type="entry name" value="UBIQUINONE BIOSYNTHESIS O-METHYLTRANSFERASE, MITOCHONDRIAL"/>
    <property type="match status" value="1"/>
</dbReference>
<dbReference type="PANTHER" id="PTHR43464">
    <property type="entry name" value="METHYLTRANSFERASE"/>
    <property type="match status" value="1"/>
</dbReference>
<dbReference type="EC" id="2.1.1.222" evidence="5"/>
<dbReference type="FunFam" id="3.40.50.150:FF:000028">
    <property type="entry name" value="Ubiquinone biosynthesis O-methyltransferase"/>
    <property type="match status" value="1"/>
</dbReference>
<accession>A0A2S6H5R4</accession>
<evidence type="ECO:0000256" key="4">
    <source>
        <dbReference type="ARBA" id="ARBA00022691"/>
    </source>
</evidence>
<feature type="binding site" evidence="5">
    <location>
        <position position="43"/>
    </location>
    <ligand>
        <name>S-adenosyl-L-methionine</name>
        <dbReference type="ChEBI" id="CHEBI:59789"/>
    </ligand>
</feature>
<dbReference type="InterPro" id="IPR029063">
    <property type="entry name" value="SAM-dependent_MTases_sf"/>
</dbReference>
<dbReference type="EC" id="2.1.1.64" evidence="5"/>
<gene>
    <name evidence="5" type="primary">ubiG</name>
    <name evidence="6" type="ORF">B0F88_103246</name>
</gene>
<protein>
    <recommendedName>
        <fullName evidence="5">Ubiquinone biosynthesis O-methyltransferase</fullName>
    </recommendedName>
    <alternativeName>
        <fullName evidence="5">2-polyprenyl-6-hydroxyphenol methylase</fullName>
        <ecNumber evidence="5">2.1.1.222</ecNumber>
    </alternativeName>
    <alternativeName>
        <fullName evidence="5">3-demethylubiquinone 3-O-methyltransferase</fullName>
        <ecNumber evidence="5">2.1.1.64</ecNumber>
    </alternativeName>
</protein>
<comment type="catalytic activity">
    <reaction evidence="5">
        <text>a 3-(all-trans-polyprenyl)benzene-1,2-diol + S-adenosyl-L-methionine = a 2-methoxy-6-(all-trans-polyprenyl)phenol + S-adenosyl-L-homocysteine + H(+)</text>
        <dbReference type="Rhea" id="RHEA:31411"/>
        <dbReference type="Rhea" id="RHEA-COMP:9550"/>
        <dbReference type="Rhea" id="RHEA-COMP:9551"/>
        <dbReference type="ChEBI" id="CHEBI:15378"/>
        <dbReference type="ChEBI" id="CHEBI:57856"/>
        <dbReference type="ChEBI" id="CHEBI:59789"/>
        <dbReference type="ChEBI" id="CHEBI:62729"/>
        <dbReference type="ChEBI" id="CHEBI:62731"/>
        <dbReference type="EC" id="2.1.1.222"/>
    </reaction>
</comment>
<dbReference type="SUPFAM" id="SSF53335">
    <property type="entry name" value="S-adenosyl-L-methionine-dependent methyltransferases"/>
    <property type="match status" value="1"/>
</dbReference>
<dbReference type="InterPro" id="IPR010233">
    <property type="entry name" value="UbiG_MeTrfase"/>
</dbReference>
<dbReference type="CDD" id="cd02440">
    <property type="entry name" value="AdoMet_MTases"/>
    <property type="match status" value="1"/>
</dbReference>
<comment type="similarity">
    <text evidence="5">Belongs to the methyltransferase superfamily. UbiG/COQ3 family.</text>
</comment>
<dbReference type="Pfam" id="PF13489">
    <property type="entry name" value="Methyltransf_23"/>
    <property type="match status" value="1"/>
</dbReference>
<comment type="caution">
    <text evidence="6">The sequence shown here is derived from an EMBL/GenBank/DDBJ whole genome shotgun (WGS) entry which is preliminary data.</text>
</comment>
<evidence type="ECO:0000256" key="1">
    <source>
        <dbReference type="ARBA" id="ARBA00022603"/>
    </source>
</evidence>
<feature type="binding site" evidence="5">
    <location>
        <position position="83"/>
    </location>
    <ligand>
        <name>S-adenosyl-L-methionine</name>
        <dbReference type="ChEBI" id="CHEBI:59789"/>
    </ligand>
</feature>
<comment type="pathway">
    <text evidence="5">Cofactor biosynthesis; ubiquinone biosynthesis.</text>
</comment>
<evidence type="ECO:0000313" key="7">
    <source>
        <dbReference type="Proteomes" id="UP000238071"/>
    </source>
</evidence>
<sequence length="239" mass="26510">MVGTMTATDNVHPHEIHKFGSMAERWWDTQGEFKTLHDINPLRIEFIKRYADIDGKRIVDVGCGGGILTEGLAKQGADALGIDLSEDLIDIADLHGLESGVSAHYQKISAEDLAEQQPESFDHVTCMEMLEHVPDPGSIIFACARMVKPGGMVFFSTLNRKPKAYLLAIFAAEYVLQMLPKGTHDFKTFIKPSELCQTARAAGLELQGMVGIEYNPFTKHFRLGKDIDVNYIAAFKRPA</sequence>
<dbReference type="Proteomes" id="UP000238071">
    <property type="component" value="Unassembled WGS sequence"/>
</dbReference>
<feature type="binding site" evidence="5">
    <location>
        <position position="127"/>
    </location>
    <ligand>
        <name>S-adenosyl-L-methionine</name>
        <dbReference type="ChEBI" id="CHEBI:59789"/>
    </ligand>
</feature>
<dbReference type="NCBIfam" id="TIGR01983">
    <property type="entry name" value="UbiG"/>
    <property type="match status" value="1"/>
</dbReference>
<evidence type="ECO:0000256" key="2">
    <source>
        <dbReference type="ARBA" id="ARBA00022679"/>
    </source>
</evidence>
<keyword evidence="2 5" id="KW-0808">Transferase</keyword>
<feature type="binding site" evidence="5">
    <location>
        <position position="62"/>
    </location>
    <ligand>
        <name>S-adenosyl-L-methionine</name>
        <dbReference type="ChEBI" id="CHEBI:59789"/>
    </ligand>
</feature>
<dbReference type="GO" id="GO:0032259">
    <property type="term" value="P:methylation"/>
    <property type="evidence" value="ECO:0007669"/>
    <property type="project" value="UniProtKB-KW"/>
</dbReference>
<dbReference type="UniPathway" id="UPA00232"/>
<name>A0A2S6H5R4_9GAMM</name>
<dbReference type="HAMAP" id="MF_00472">
    <property type="entry name" value="UbiG"/>
    <property type="match status" value="1"/>
</dbReference>
<evidence type="ECO:0000256" key="3">
    <source>
        <dbReference type="ARBA" id="ARBA00022688"/>
    </source>
</evidence>
<dbReference type="GO" id="GO:0061542">
    <property type="term" value="F:3-demethylubiquinol 3-O-methyltransferase activity"/>
    <property type="evidence" value="ECO:0007669"/>
    <property type="project" value="UniProtKB-UniRule"/>
</dbReference>
<keyword evidence="6" id="KW-0830">Ubiquinone</keyword>
<dbReference type="EMBL" id="PTIY01000003">
    <property type="protein sequence ID" value="PPK72808.1"/>
    <property type="molecule type" value="Genomic_DNA"/>
</dbReference>
<comment type="catalytic activity">
    <reaction evidence="5">
        <text>a 3-demethylubiquinol + S-adenosyl-L-methionine = a ubiquinol + S-adenosyl-L-homocysteine + H(+)</text>
        <dbReference type="Rhea" id="RHEA:44380"/>
        <dbReference type="Rhea" id="RHEA-COMP:9566"/>
        <dbReference type="Rhea" id="RHEA-COMP:10914"/>
        <dbReference type="ChEBI" id="CHEBI:15378"/>
        <dbReference type="ChEBI" id="CHEBI:17976"/>
        <dbReference type="ChEBI" id="CHEBI:57856"/>
        <dbReference type="ChEBI" id="CHEBI:59789"/>
        <dbReference type="ChEBI" id="CHEBI:84422"/>
        <dbReference type="EC" id="2.1.1.64"/>
    </reaction>
</comment>
<keyword evidence="1 5" id="KW-0489">Methyltransferase</keyword>
<dbReference type="Gene3D" id="3.40.50.150">
    <property type="entry name" value="Vaccinia Virus protein VP39"/>
    <property type="match status" value="1"/>
</dbReference>
<keyword evidence="7" id="KW-1185">Reference proteome</keyword>
<dbReference type="GO" id="GO:0102208">
    <property type="term" value="F:2-polyprenyl-6-hydroxyphenol methylase activity"/>
    <property type="evidence" value="ECO:0007669"/>
    <property type="project" value="UniProtKB-EC"/>
</dbReference>
<reference evidence="6 7" key="1">
    <citation type="submission" date="2018-02" db="EMBL/GenBank/DDBJ databases">
        <title>Subsurface microbial communities from deep shales in Ohio and West Virginia, USA.</title>
        <authorList>
            <person name="Wrighton K."/>
        </authorList>
    </citation>
    <scope>NUCLEOTIDE SEQUENCE [LARGE SCALE GENOMIC DNA]</scope>
    <source>
        <strain evidence="6 7">OWC-G53F</strain>
    </source>
</reference>
<comment type="function">
    <text evidence="5">O-methyltransferase that catalyzes the 2 O-methylation steps in the ubiquinone biosynthetic pathway.</text>
</comment>
<evidence type="ECO:0000256" key="5">
    <source>
        <dbReference type="HAMAP-Rule" id="MF_00472"/>
    </source>
</evidence>
<organism evidence="6 7">
    <name type="scientific">Methylobacter tundripaludum</name>
    <dbReference type="NCBI Taxonomy" id="173365"/>
    <lineage>
        <taxon>Bacteria</taxon>
        <taxon>Pseudomonadati</taxon>
        <taxon>Pseudomonadota</taxon>
        <taxon>Gammaproteobacteria</taxon>
        <taxon>Methylococcales</taxon>
        <taxon>Methylococcaceae</taxon>
        <taxon>Methylobacter</taxon>
    </lineage>
</organism>
<dbReference type="AlphaFoldDB" id="A0A2S6H5R4"/>